<dbReference type="Proteomes" id="UP000466586">
    <property type="component" value="Unassembled WGS sequence"/>
</dbReference>
<reference evidence="2 3" key="1">
    <citation type="submission" date="2019-11" db="EMBL/GenBank/DDBJ databases">
        <title>Pedobacter sp. HMF7647 Genome sequencing and assembly.</title>
        <authorList>
            <person name="Kang H."/>
            <person name="Kim H."/>
            <person name="Joh K."/>
        </authorList>
    </citation>
    <scope>NUCLEOTIDE SEQUENCE [LARGE SCALE GENOMIC DNA]</scope>
    <source>
        <strain evidence="2 3">HMF7647</strain>
    </source>
</reference>
<keyword evidence="3" id="KW-1185">Reference proteome</keyword>
<evidence type="ECO:0000259" key="1">
    <source>
        <dbReference type="Pfam" id="PF21347"/>
    </source>
</evidence>
<dbReference type="RefSeq" id="WP_160846084.1">
    <property type="nucleotide sequence ID" value="NZ_WVHT01000011.1"/>
</dbReference>
<organism evidence="2 3">
    <name type="scientific">Hufsiella arboris</name>
    <dbReference type="NCBI Taxonomy" id="2695275"/>
    <lineage>
        <taxon>Bacteria</taxon>
        <taxon>Pseudomonadati</taxon>
        <taxon>Bacteroidota</taxon>
        <taxon>Sphingobacteriia</taxon>
        <taxon>Sphingobacteriales</taxon>
        <taxon>Sphingobacteriaceae</taxon>
        <taxon>Hufsiella</taxon>
    </lineage>
</organism>
<dbReference type="AlphaFoldDB" id="A0A7K1YE66"/>
<dbReference type="EMBL" id="WVHT01000011">
    <property type="protein sequence ID" value="MXV52903.1"/>
    <property type="molecule type" value="Genomic_DNA"/>
</dbReference>
<dbReference type="Pfam" id="PF21347">
    <property type="entry name" value="DUF3108_like"/>
    <property type="match status" value="1"/>
</dbReference>
<evidence type="ECO:0000313" key="2">
    <source>
        <dbReference type="EMBL" id="MXV52903.1"/>
    </source>
</evidence>
<proteinExistence type="predicted"/>
<dbReference type="InterPro" id="IPR049279">
    <property type="entry name" value="DUF3108-like"/>
</dbReference>
<dbReference type="PROSITE" id="PS51257">
    <property type="entry name" value="PROKAR_LIPOPROTEIN"/>
    <property type="match status" value="1"/>
</dbReference>
<dbReference type="Gene3D" id="2.40.360.20">
    <property type="match status" value="1"/>
</dbReference>
<name>A0A7K1YE66_9SPHI</name>
<protein>
    <recommendedName>
        <fullName evidence="1">DUF3108 domain-containing protein</fullName>
    </recommendedName>
</protein>
<evidence type="ECO:0000313" key="3">
    <source>
        <dbReference type="Proteomes" id="UP000466586"/>
    </source>
</evidence>
<sequence length="279" mass="30572">MNVFKINNKQRHQRRLFYAGLFAALLLSIASCKKTDDSPGDNGGNGDDAEASFIPESGRKYQYAVEMEDGSKGTETRWITGAKDSAGLRVYNLRTHLVYDDEQMDFNNGMYTADGKTFTRLVLPEKWNEVIDIFKAMEGVTVLEAAPIGFPVSQVMENAVKQGSKLTFAGPETQGMYLKYELKSSDTDVDLYEMTQSIKQHPGTVTKVETITVPAGTFTCSKFESGNDISSSTKINGNNVGGFDIHESLEVWVAHGVGVVKSISSTSTGMSTTVLQKIE</sequence>
<feature type="domain" description="DUF3108" evidence="1">
    <location>
        <begin position="193"/>
        <end position="266"/>
    </location>
</feature>
<accession>A0A7K1YE66</accession>
<gene>
    <name evidence="2" type="ORF">GS399_18165</name>
</gene>
<comment type="caution">
    <text evidence="2">The sequence shown here is derived from an EMBL/GenBank/DDBJ whole genome shotgun (WGS) entry which is preliminary data.</text>
</comment>